<reference evidence="2 3" key="1">
    <citation type="submission" date="2016-10" db="EMBL/GenBank/DDBJ databases">
        <authorList>
            <person name="de Groot N.N."/>
        </authorList>
    </citation>
    <scope>NUCLEOTIDE SEQUENCE [LARGE SCALE GENOMIC DNA]</scope>
    <source>
        <strain evidence="2 3">CPCC 201354</strain>
    </source>
</reference>
<dbReference type="InterPro" id="IPR027417">
    <property type="entry name" value="P-loop_NTPase"/>
</dbReference>
<name>A0A1G8DHW5_9ACTN</name>
<dbReference type="OrthoDB" id="5638848at2"/>
<organism evidence="2 3">
    <name type="scientific">Sinosporangium album</name>
    <dbReference type="NCBI Taxonomy" id="504805"/>
    <lineage>
        <taxon>Bacteria</taxon>
        <taxon>Bacillati</taxon>
        <taxon>Actinomycetota</taxon>
        <taxon>Actinomycetes</taxon>
        <taxon>Streptosporangiales</taxon>
        <taxon>Streptosporangiaceae</taxon>
        <taxon>Sinosporangium</taxon>
    </lineage>
</organism>
<dbReference type="AlphaFoldDB" id="A0A1G8DHW5"/>
<protein>
    <submittedName>
        <fullName evidence="2">Predicted ATPase</fullName>
    </submittedName>
</protein>
<dbReference type="Gene3D" id="3.40.50.300">
    <property type="entry name" value="P-loop containing nucleotide triphosphate hydrolases"/>
    <property type="match status" value="1"/>
</dbReference>
<dbReference type="Proteomes" id="UP000198923">
    <property type="component" value="Unassembled WGS sequence"/>
</dbReference>
<sequence>MFTDRFHVITGGPGSGKSTLIDHLRGQGFTCLPEAGRGVIRDQAAIGGAGLPSGDAGLFAELMLSWDLRSHREAREGDGPAVFDRGVVDTIAYLRLSGRPVPEHLHRAADAFRYNRRVFVAPHWPEIYRRDTERRQSAAEAERTYLACLAAYADYGYEPVEIPRGGVAERAGFVAGLIGGR</sequence>
<keyword evidence="3" id="KW-1185">Reference proteome</keyword>
<evidence type="ECO:0000259" key="1">
    <source>
        <dbReference type="Pfam" id="PF13521"/>
    </source>
</evidence>
<dbReference type="SUPFAM" id="SSF52540">
    <property type="entry name" value="P-loop containing nucleoside triphosphate hydrolases"/>
    <property type="match status" value="1"/>
</dbReference>
<accession>A0A1G8DHW5</accession>
<evidence type="ECO:0000313" key="2">
    <source>
        <dbReference type="EMBL" id="SDH57223.1"/>
    </source>
</evidence>
<dbReference type="InterPro" id="IPR038727">
    <property type="entry name" value="NadR/Ttd14_AAA_dom"/>
</dbReference>
<dbReference type="RefSeq" id="WP_093171827.1">
    <property type="nucleotide sequence ID" value="NZ_FNCN01000018.1"/>
</dbReference>
<dbReference type="EMBL" id="FNCN01000018">
    <property type="protein sequence ID" value="SDH57223.1"/>
    <property type="molecule type" value="Genomic_DNA"/>
</dbReference>
<dbReference type="STRING" id="504805.SAMN05421505_11857"/>
<dbReference type="Pfam" id="PF13521">
    <property type="entry name" value="AAA_28"/>
    <property type="match status" value="1"/>
</dbReference>
<evidence type="ECO:0000313" key="3">
    <source>
        <dbReference type="Proteomes" id="UP000198923"/>
    </source>
</evidence>
<feature type="domain" description="NadR/Ttd14 AAA" evidence="1">
    <location>
        <begin position="7"/>
        <end position="170"/>
    </location>
</feature>
<gene>
    <name evidence="2" type="ORF">SAMN05421505_11857</name>
</gene>
<proteinExistence type="predicted"/>